<protein>
    <submittedName>
        <fullName evidence="1">Uncharacterized protein</fullName>
    </submittedName>
</protein>
<proteinExistence type="predicted"/>
<keyword evidence="2" id="KW-1185">Reference proteome</keyword>
<dbReference type="EMBL" id="MU266346">
    <property type="protein sequence ID" value="KAH7928971.1"/>
    <property type="molecule type" value="Genomic_DNA"/>
</dbReference>
<evidence type="ECO:0000313" key="1">
    <source>
        <dbReference type="EMBL" id="KAH7928971.1"/>
    </source>
</evidence>
<reference evidence="1" key="1">
    <citation type="journal article" date="2021" name="New Phytol.">
        <title>Evolutionary innovations through gain and loss of genes in the ectomycorrhizal Boletales.</title>
        <authorList>
            <person name="Wu G."/>
            <person name="Miyauchi S."/>
            <person name="Morin E."/>
            <person name="Kuo A."/>
            <person name="Drula E."/>
            <person name="Varga T."/>
            <person name="Kohler A."/>
            <person name="Feng B."/>
            <person name="Cao Y."/>
            <person name="Lipzen A."/>
            <person name="Daum C."/>
            <person name="Hundley H."/>
            <person name="Pangilinan J."/>
            <person name="Johnson J."/>
            <person name="Barry K."/>
            <person name="LaButti K."/>
            <person name="Ng V."/>
            <person name="Ahrendt S."/>
            <person name="Min B."/>
            <person name="Choi I.G."/>
            <person name="Park H."/>
            <person name="Plett J.M."/>
            <person name="Magnuson J."/>
            <person name="Spatafora J.W."/>
            <person name="Nagy L.G."/>
            <person name="Henrissat B."/>
            <person name="Grigoriev I.V."/>
            <person name="Yang Z.L."/>
            <person name="Xu J."/>
            <person name="Martin F.M."/>
        </authorList>
    </citation>
    <scope>NUCLEOTIDE SEQUENCE</scope>
    <source>
        <strain evidence="1">KUC20120723A-06</strain>
    </source>
</reference>
<organism evidence="1 2">
    <name type="scientific">Leucogyrophana mollusca</name>
    <dbReference type="NCBI Taxonomy" id="85980"/>
    <lineage>
        <taxon>Eukaryota</taxon>
        <taxon>Fungi</taxon>
        <taxon>Dikarya</taxon>
        <taxon>Basidiomycota</taxon>
        <taxon>Agaricomycotina</taxon>
        <taxon>Agaricomycetes</taxon>
        <taxon>Agaricomycetidae</taxon>
        <taxon>Boletales</taxon>
        <taxon>Boletales incertae sedis</taxon>
        <taxon>Leucogyrophana</taxon>
    </lineage>
</organism>
<sequence>MQDDGWGDVLSILASFHSSALQRVLLEADEEAEYVDGTAKCVEVTAEPDIWELAVVIESESWVHAEARKSCGCSADPHPDPYPNPDTPQHLTTRHYSPLPGPQLPFPPKLGTDTDPASDSPSDGGSYCVGEREQELRITAARD</sequence>
<dbReference type="Proteomes" id="UP000790709">
    <property type="component" value="Unassembled WGS sequence"/>
</dbReference>
<evidence type="ECO:0000313" key="2">
    <source>
        <dbReference type="Proteomes" id="UP000790709"/>
    </source>
</evidence>
<gene>
    <name evidence="1" type="ORF">BV22DRAFT_1126055</name>
</gene>
<comment type="caution">
    <text evidence="1">The sequence shown here is derived from an EMBL/GenBank/DDBJ whole genome shotgun (WGS) entry which is preliminary data.</text>
</comment>
<accession>A0ACB8BSP5</accession>
<name>A0ACB8BSP5_9AGAM</name>